<feature type="transmembrane region" description="Helical" evidence="1">
    <location>
        <begin position="485"/>
        <end position="504"/>
    </location>
</feature>
<feature type="transmembrane region" description="Helical" evidence="1">
    <location>
        <begin position="511"/>
        <end position="528"/>
    </location>
</feature>
<feature type="transmembrane region" description="Helical" evidence="1">
    <location>
        <begin position="457"/>
        <end position="479"/>
    </location>
</feature>
<dbReference type="GO" id="GO:0022857">
    <property type="term" value="F:transmembrane transporter activity"/>
    <property type="evidence" value="ECO:0007669"/>
    <property type="project" value="InterPro"/>
</dbReference>
<keyword evidence="1" id="KW-1133">Transmembrane helix</keyword>
<dbReference type="Pfam" id="PF04632">
    <property type="entry name" value="FUSC"/>
    <property type="match status" value="1"/>
</dbReference>
<dbReference type="STRING" id="1172194.WQQ_34920"/>
<feature type="transmembrane region" description="Helical" evidence="1">
    <location>
        <begin position="540"/>
        <end position="561"/>
    </location>
</feature>
<comment type="caution">
    <text evidence="2">The sequence shown here is derived from an EMBL/GenBank/DDBJ whole genome shotgun (WGS) entry which is preliminary data.</text>
</comment>
<keyword evidence="1" id="KW-0812">Transmembrane</keyword>
<dbReference type="OrthoDB" id="6538131at2"/>
<dbReference type="InterPro" id="IPR006726">
    <property type="entry name" value="PHBA_efflux_AaeB/fusaric-R"/>
</dbReference>
<dbReference type="EMBL" id="AKGD01000003">
    <property type="protein sequence ID" value="EIT68297.1"/>
    <property type="molecule type" value="Genomic_DNA"/>
</dbReference>
<accession>I7Z9E1</accession>
<dbReference type="Proteomes" id="UP000003704">
    <property type="component" value="Unassembled WGS sequence"/>
</dbReference>
<evidence type="ECO:0000313" key="2">
    <source>
        <dbReference type="EMBL" id="EIT68297.1"/>
    </source>
</evidence>
<evidence type="ECO:0000256" key="1">
    <source>
        <dbReference type="SAM" id="Phobius"/>
    </source>
</evidence>
<reference evidence="2 3" key="1">
    <citation type="journal article" date="2012" name="J. Bacteriol.">
        <title>Genome Sequence of n-Alkane-Degrading Hydrocarboniphaga effusa Strain AP103T (ATCC BAA-332T).</title>
        <authorList>
            <person name="Chang H.K."/>
            <person name="Zylstra G.J."/>
            <person name="Chae J.C."/>
        </authorList>
    </citation>
    <scope>NUCLEOTIDE SEQUENCE [LARGE SCALE GENOMIC DNA]</scope>
    <source>
        <strain evidence="2 3">AP103</strain>
    </source>
</reference>
<proteinExistence type="predicted"/>
<feature type="transmembrane region" description="Helical" evidence="1">
    <location>
        <begin position="107"/>
        <end position="125"/>
    </location>
</feature>
<evidence type="ECO:0008006" key="4">
    <source>
        <dbReference type="Google" id="ProtNLM"/>
    </source>
</evidence>
<dbReference type="AlphaFoldDB" id="I7Z9E1"/>
<dbReference type="RefSeq" id="WP_007186431.1">
    <property type="nucleotide sequence ID" value="NZ_AKGD01000003.1"/>
</dbReference>
<keyword evidence="3" id="KW-1185">Reference proteome</keyword>
<feature type="transmembrane region" description="Helical" evidence="1">
    <location>
        <begin position="39"/>
        <end position="68"/>
    </location>
</feature>
<keyword evidence="1" id="KW-0472">Membrane</keyword>
<dbReference type="GO" id="GO:0005886">
    <property type="term" value="C:plasma membrane"/>
    <property type="evidence" value="ECO:0007669"/>
    <property type="project" value="InterPro"/>
</dbReference>
<gene>
    <name evidence="2" type="ORF">WQQ_34920</name>
</gene>
<feature type="transmembrane region" description="Helical" evidence="1">
    <location>
        <begin position="407"/>
        <end position="427"/>
    </location>
</feature>
<organism evidence="2 3">
    <name type="scientific">Hydrocarboniphaga effusa AP103</name>
    <dbReference type="NCBI Taxonomy" id="1172194"/>
    <lineage>
        <taxon>Bacteria</taxon>
        <taxon>Pseudomonadati</taxon>
        <taxon>Pseudomonadota</taxon>
        <taxon>Gammaproteobacteria</taxon>
        <taxon>Nevskiales</taxon>
        <taxon>Nevskiaceae</taxon>
        <taxon>Hydrocarboniphaga</taxon>
    </lineage>
</organism>
<feature type="transmembrane region" description="Helical" evidence="1">
    <location>
        <begin position="80"/>
        <end position="101"/>
    </location>
</feature>
<name>I7Z9E1_9GAMM</name>
<feature type="transmembrane region" description="Helical" evidence="1">
    <location>
        <begin position="130"/>
        <end position="149"/>
    </location>
</feature>
<evidence type="ECO:0000313" key="3">
    <source>
        <dbReference type="Proteomes" id="UP000003704"/>
    </source>
</evidence>
<sequence>MSSALPGHSIAQLRRLAQEALADWRSRDALRLLFVLRTVLAAIVALGVSMALSLGAPSTAMVTVFIVAAPRSGDVIAKGFYRISATLVGAVAAVTLVATLVEHRTSFLVALSLWIGLCTTGAAYVRGYRAYGFVLAGYTVTIIAVPAIAAPDLVFNIAVMRATEVLVGIVSTALIADLLLPEYASHTLRDAVSKAYADLAAHARSVASGRWQPQQRLARGLALAETAIALELRREAASFESAEIRLHGPQLRRFADAMSRADSELHGWSLAVDRLRAAQAQTPNPAAMTALNLLGGLAEEFGRLIAPNQRLPRSSVDAAAIEPALAGWREQLSERAELLRPLVADPQNDEASNLRASMDFDALAERLATLVDRYIEFTSSYADFTRVQARAKGAGIGWLPHTDGIEAIFMGLRGAVGIGLMSMFWIATDWPRGPSALVLTAVSCTLFATLPQPKAAVRGLMMSVVLAGVLAVVVKFGMLPHADDFVSMALVLAPFLAFCAWITVIPKTATIGRGVGMFFPVLLGMQSAPDYDLAGTINEVLGALTACALAIAAFTAIVPLATDFSGRLRRSLWRYAARTCDGDIDRRRHRLDHGVRELLTILVGRNGPQRPELRPRLTACALAVLEAGHAVLAVREAAARRVAAGLSAALLEGLAEFLADPRNRSRARSIVELEAQEQALLRSQPTDASKRGAAHELPAALRQLRLLLSDERWYADLCARSSRDAADALHSPLAHDTQAIGAPHGA</sequence>
<protein>
    <recommendedName>
        <fullName evidence="4">Fusaric acid resistance protein conserved region</fullName>
    </recommendedName>
</protein>